<gene>
    <name evidence="15" type="ORF">ILUMI_08920</name>
</gene>
<keyword evidence="8" id="KW-0492">Microsome</keyword>
<reference evidence="15" key="1">
    <citation type="submission" date="2019-08" db="EMBL/GenBank/DDBJ databases">
        <title>The genome of the North American firefly Photinus pyralis.</title>
        <authorList>
            <consortium name="Photinus pyralis genome working group"/>
            <person name="Fallon T.R."/>
            <person name="Sander Lower S.E."/>
            <person name="Weng J.-K."/>
        </authorList>
    </citation>
    <scope>NUCLEOTIDE SEQUENCE</scope>
    <source>
        <strain evidence="15">TRF0915ILg1</strain>
        <tissue evidence="15">Whole body</tissue>
    </source>
</reference>
<evidence type="ECO:0000256" key="7">
    <source>
        <dbReference type="ARBA" id="ARBA00022824"/>
    </source>
</evidence>
<dbReference type="AlphaFoldDB" id="A0A8K0GA68"/>
<evidence type="ECO:0000256" key="8">
    <source>
        <dbReference type="ARBA" id="ARBA00022848"/>
    </source>
</evidence>
<keyword evidence="7" id="KW-0256">Endoplasmic reticulum</keyword>
<keyword evidence="10 13" id="KW-0408">Iron</keyword>
<dbReference type="InterPro" id="IPR002401">
    <property type="entry name" value="Cyt_P450_E_grp-I"/>
</dbReference>
<evidence type="ECO:0000256" key="6">
    <source>
        <dbReference type="ARBA" id="ARBA00022723"/>
    </source>
</evidence>
<evidence type="ECO:0000256" key="10">
    <source>
        <dbReference type="ARBA" id="ARBA00023004"/>
    </source>
</evidence>
<dbReference type="PRINTS" id="PR00385">
    <property type="entry name" value="P450"/>
</dbReference>
<evidence type="ECO:0000256" key="9">
    <source>
        <dbReference type="ARBA" id="ARBA00023002"/>
    </source>
</evidence>
<keyword evidence="9 14" id="KW-0560">Oxidoreductase</keyword>
<dbReference type="OrthoDB" id="2789670at2759"/>
<keyword evidence="6 13" id="KW-0479">Metal-binding</keyword>
<dbReference type="PANTHER" id="PTHR24292:SF100">
    <property type="entry name" value="CYTOCHROME P450 6A16, ISOFORM B-RELATED"/>
    <property type="match status" value="1"/>
</dbReference>
<dbReference type="Pfam" id="PF00067">
    <property type="entry name" value="p450"/>
    <property type="match status" value="1"/>
</dbReference>
<protein>
    <recommendedName>
        <fullName evidence="17">Cytochrome P450</fullName>
    </recommendedName>
</protein>
<dbReference type="InterPro" id="IPR001128">
    <property type="entry name" value="Cyt_P450"/>
</dbReference>
<dbReference type="GO" id="GO:0005506">
    <property type="term" value="F:iron ion binding"/>
    <property type="evidence" value="ECO:0007669"/>
    <property type="project" value="InterPro"/>
</dbReference>
<proteinExistence type="inferred from homology"/>
<evidence type="ECO:0000256" key="14">
    <source>
        <dbReference type="RuleBase" id="RU000461"/>
    </source>
</evidence>
<evidence type="ECO:0008006" key="17">
    <source>
        <dbReference type="Google" id="ProtNLM"/>
    </source>
</evidence>
<dbReference type="PROSITE" id="PS00086">
    <property type="entry name" value="CYTOCHROME_P450"/>
    <property type="match status" value="1"/>
</dbReference>
<organism evidence="15 16">
    <name type="scientific">Ignelater luminosus</name>
    <name type="common">Cucubano</name>
    <name type="synonym">Pyrophorus luminosus</name>
    <dbReference type="NCBI Taxonomy" id="2038154"/>
    <lineage>
        <taxon>Eukaryota</taxon>
        <taxon>Metazoa</taxon>
        <taxon>Ecdysozoa</taxon>
        <taxon>Arthropoda</taxon>
        <taxon>Hexapoda</taxon>
        <taxon>Insecta</taxon>
        <taxon>Pterygota</taxon>
        <taxon>Neoptera</taxon>
        <taxon>Endopterygota</taxon>
        <taxon>Coleoptera</taxon>
        <taxon>Polyphaga</taxon>
        <taxon>Elateriformia</taxon>
        <taxon>Elateroidea</taxon>
        <taxon>Elateridae</taxon>
        <taxon>Agrypninae</taxon>
        <taxon>Pyrophorini</taxon>
        <taxon>Ignelater</taxon>
    </lineage>
</organism>
<dbReference type="Proteomes" id="UP000801492">
    <property type="component" value="Unassembled WGS sequence"/>
</dbReference>
<dbReference type="InterPro" id="IPR050476">
    <property type="entry name" value="Insect_CytP450_Detox"/>
</dbReference>
<keyword evidence="5 13" id="KW-0349">Heme</keyword>
<dbReference type="GO" id="GO:0016705">
    <property type="term" value="F:oxidoreductase activity, acting on paired donors, with incorporation or reduction of molecular oxygen"/>
    <property type="evidence" value="ECO:0007669"/>
    <property type="project" value="InterPro"/>
</dbReference>
<evidence type="ECO:0000256" key="1">
    <source>
        <dbReference type="ARBA" id="ARBA00001971"/>
    </source>
</evidence>
<dbReference type="InterPro" id="IPR017972">
    <property type="entry name" value="Cyt_P450_CS"/>
</dbReference>
<comment type="caution">
    <text evidence="15">The sequence shown here is derived from an EMBL/GenBank/DDBJ whole genome shotgun (WGS) entry which is preliminary data.</text>
</comment>
<dbReference type="InterPro" id="IPR036396">
    <property type="entry name" value="Cyt_P450_sf"/>
</dbReference>
<dbReference type="PANTHER" id="PTHR24292">
    <property type="entry name" value="CYTOCHROME P450"/>
    <property type="match status" value="1"/>
</dbReference>
<sequence length="510" mass="59113">MDLISLVATFLITFVFGLLLYFKRAFAYWKRKRVPYIEPRFPFGTIENPATRKDYIGIRIKKQYDQLKSKGHKHGGLYFFARPCYLPIDTEYIKNIMSKDFQYFVDRGTYYNEKDDPLSAHLFNIEGQKWRNLRAKLTPTFTSGKMKTMFHTIVAYSDRLIEAMAEFTDKREPVDIKDILGRFTTDIIGSCAFGLDCNSFKDPDSEFKKYGQMIFSSATLRQALRNIIAFANPKLGMFLGITINNSKATKFFMNVVEETVKYRETTNFTRKDFMQILIDLKNNVKVGDEEENGKHNNKGFTIEEIAAQAFVFFLAGYETSSTTMAFCLYELAMNPEIQDRLREEINQTFENQSETITYEGVMEMKYLSQVVDETLRKYPPGSLIPRICVEDYQIPNTDIIIDKGTRVLIPALALHHDPEYYPDPDVFDPERFNDENKKSIHPFTYIPFGEGPRICIGLRFGLMQAKVGLAFLLKHFKFSVNKKTNVPLIMDPFTLILSTKDGIWLDVEKI</sequence>
<keyword evidence="16" id="KW-1185">Reference proteome</keyword>
<evidence type="ECO:0000256" key="12">
    <source>
        <dbReference type="ARBA" id="ARBA00023136"/>
    </source>
</evidence>
<feature type="binding site" description="axial binding residue" evidence="13">
    <location>
        <position position="455"/>
    </location>
    <ligand>
        <name>heme</name>
        <dbReference type="ChEBI" id="CHEBI:30413"/>
    </ligand>
    <ligandPart>
        <name>Fe</name>
        <dbReference type="ChEBI" id="CHEBI:18248"/>
    </ligandPart>
</feature>
<name>A0A8K0GA68_IGNLU</name>
<evidence type="ECO:0000256" key="4">
    <source>
        <dbReference type="ARBA" id="ARBA00010617"/>
    </source>
</evidence>
<evidence type="ECO:0000256" key="5">
    <source>
        <dbReference type="ARBA" id="ARBA00022617"/>
    </source>
</evidence>
<dbReference type="GO" id="GO:0005789">
    <property type="term" value="C:endoplasmic reticulum membrane"/>
    <property type="evidence" value="ECO:0007669"/>
    <property type="project" value="UniProtKB-SubCell"/>
</dbReference>
<evidence type="ECO:0000256" key="13">
    <source>
        <dbReference type="PIRSR" id="PIRSR602401-1"/>
    </source>
</evidence>
<dbReference type="SUPFAM" id="SSF48264">
    <property type="entry name" value="Cytochrome P450"/>
    <property type="match status" value="1"/>
</dbReference>
<evidence type="ECO:0000256" key="3">
    <source>
        <dbReference type="ARBA" id="ARBA00004406"/>
    </source>
</evidence>
<dbReference type="PRINTS" id="PR00463">
    <property type="entry name" value="EP450I"/>
</dbReference>
<dbReference type="EMBL" id="VTPC01004369">
    <property type="protein sequence ID" value="KAF2897255.1"/>
    <property type="molecule type" value="Genomic_DNA"/>
</dbReference>
<dbReference type="CDD" id="cd11056">
    <property type="entry name" value="CYP6-like"/>
    <property type="match status" value="1"/>
</dbReference>
<evidence type="ECO:0000313" key="16">
    <source>
        <dbReference type="Proteomes" id="UP000801492"/>
    </source>
</evidence>
<evidence type="ECO:0000256" key="2">
    <source>
        <dbReference type="ARBA" id="ARBA00004174"/>
    </source>
</evidence>
<keyword evidence="11 14" id="KW-0503">Monooxygenase</keyword>
<keyword evidence="12" id="KW-0472">Membrane</keyword>
<dbReference type="GO" id="GO:0004497">
    <property type="term" value="F:monooxygenase activity"/>
    <property type="evidence" value="ECO:0007669"/>
    <property type="project" value="UniProtKB-KW"/>
</dbReference>
<dbReference type="Gene3D" id="1.10.630.10">
    <property type="entry name" value="Cytochrome P450"/>
    <property type="match status" value="1"/>
</dbReference>
<comment type="subcellular location">
    <subcellularLocation>
        <location evidence="3">Endoplasmic reticulum membrane</location>
        <topology evidence="3">Peripheral membrane protein</topology>
    </subcellularLocation>
    <subcellularLocation>
        <location evidence="2">Microsome membrane</location>
        <topology evidence="2">Peripheral membrane protein</topology>
    </subcellularLocation>
</comment>
<dbReference type="FunFam" id="1.10.630.10:FF:000042">
    <property type="entry name" value="Cytochrome P450"/>
    <property type="match status" value="1"/>
</dbReference>
<dbReference type="GO" id="GO:0020037">
    <property type="term" value="F:heme binding"/>
    <property type="evidence" value="ECO:0007669"/>
    <property type="project" value="InterPro"/>
</dbReference>
<evidence type="ECO:0000313" key="15">
    <source>
        <dbReference type="EMBL" id="KAF2897255.1"/>
    </source>
</evidence>
<evidence type="ECO:0000256" key="11">
    <source>
        <dbReference type="ARBA" id="ARBA00023033"/>
    </source>
</evidence>
<accession>A0A8K0GA68</accession>
<comment type="similarity">
    <text evidence="4 14">Belongs to the cytochrome P450 family.</text>
</comment>
<comment type="cofactor">
    <cofactor evidence="1 13">
        <name>heme</name>
        <dbReference type="ChEBI" id="CHEBI:30413"/>
    </cofactor>
</comment>